<dbReference type="InterPro" id="IPR036589">
    <property type="entry name" value="HCY_dom_sf"/>
</dbReference>
<feature type="binding site" evidence="23">
    <location>
        <position position="863"/>
    </location>
    <ligand>
        <name>methylcob(III)alamin</name>
        <dbReference type="ChEBI" id="CHEBI:28115"/>
    </ligand>
</feature>
<protein>
    <recommendedName>
        <fullName evidence="7 20">Methionine synthase</fullName>
        <ecNumber evidence="6 20">2.1.1.13</ecNumber>
    </recommendedName>
    <alternativeName>
        <fullName evidence="19 21">5-methyltetrahydrofolate--homocysteine methyltransferase</fullName>
    </alternativeName>
</protein>
<dbReference type="PROSITE" id="PS51337">
    <property type="entry name" value="B12_BINDING_NTER"/>
    <property type="match status" value="1"/>
</dbReference>
<feature type="binding site" evidence="22 24">
    <location>
        <position position="314"/>
    </location>
    <ligand>
        <name>Zn(2+)</name>
        <dbReference type="ChEBI" id="CHEBI:29105"/>
    </ligand>
</feature>
<comment type="function">
    <text evidence="18 21">Catalyzes the transfer of a methyl group from methyl-cobalamin to homocysteine, yielding enzyme-bound cob(I)alamin and methionine. Subsequently, remethylates the cofactor using methyltetrahydrofolate.</text>
</comment>
<feature type="binding site" evidence="23">
    <location>
        <position position="810"/>
    </location>
    <ligand>
        <name>methylcob(III)alamin</name>
        <dbReference type="ChEBI" id="CHEBI:28115"/>
    </ligand>
</feature>
<evidence type="ECO:0000256" key="24">
    <source>
        <dbReference type="PROSITE-ProRule" id="PRU00333"/>
    </source>
</evidence>
<dbReference type="InterPro" id="IPR003759">
    <property type="entry name" value="Cbl-bd_cap"/>
</dbReference>
<evidence type="ECO:0000256" key="9">
    <source>
        <dbReference type="ARBA" id="ARBA00022605"/>
    </source>
</evidence>
<keyword evidence="31" id="KW-1185">Reference proteome</keyword>
<evidence type="ECO:0000256" key="11">
    <source>
        <dbReference type="ARBA" id="ARBA00022679"/>
    </source>
</evidence>
<dbReference type="Pfam" id="PF02965">
    <property type="entry name" value="Met_synt_B12"/>
    <property type="match status" value="1"/>
</dbReference>
<keyword evidence="10 21" id="KW-0846">Cobalamin</keyword>
<keyword evidence="9 21" id="KW-0028">Amino-acid biosynthesis</keyword>
<dbReference type="PANTHER" id="PTHR45833">
    <property type="entry name" value="METHIONINE SYNTHASE"/>
    <property type="match status" value="1"/>
</dbReference>
<keyword evidence="11 21" id="KW-0808">Transferase</keyword>
<dbReference type="InterPro" id="IPR011822">
    <property type="entry name" value="MetH"/>
</dbReference>
<feature type="binding site" description="axial binding residue" evidence="22">
    <location>
        <position position="761"/>
    </location>
    <ligand>
        <name>methylcob(III)alamin</name>
        <dbReference type="ChEBI" id="CHEBI:28115"/>
    </ligand>
    <ligandPart>
        <name>Co</name>
        <dbReference type="ChEBI" id="CHEBI:27638"/>
    </ligandPart>
</feature>
<evidence type="ECO:0000313" key="31">
    <source>
        <dbReference type="Proteomes" id="UP000429555"/>
    </source>
</evidence>
<dbReference type="GO" id="GO:0008270">
    <property type="term" value="F:zinc ion binding"/>
    <property type="evidence" value="ECO:0007669"/>
    <property type="project" value="UniProtKB-UniRule"/>
</dbReference>
<keyword evidence="17 21" id="KW-0170">Cobalt</keyword>
<dbReference type="Pfam" id="PF02607">
    <property type="entry name" value="B12-binding_2"/>
    <property type="match status" value="1"/>
</dbReference>
<dbReference type="PROSITE" id="PS51332">
    <property type="entry name" value="B12_BINDING"/>
    <property type="match status" value="1"/>
</dbReference>
<evidence type="ECO:0000256" key="20">
    <source>
        <dbReference type="NCBIfam" id="TIGR02082"/>
    </source>
</evidence>
<dbReference type="SUPFAM" id="SSF82282">
    <property type="entry name" value="Homocysteine S-methyltransferase"/>
    <property type="match status" value="1"/>
</dbReference>
<dbReference type="InterPro" id="IPR050554">
    <property type="entry name" value="Met_Synthase/Corrinoid"/>
</dbReference>
<dbReference type="GO" id="GO:0050667">
    <property type="term" value="P:homocysteine metabolic process"/>
    <property type="evidence" value="ECO:0007669"/>
    <property type="project" value="TreeGrafter"/>
</dbReference>
<feature type="binding site" evidence="23">
    <location>
        <begin position="758"/>
        <end position="762"/>
    </location>
    <ligand>
        <name>methylcob(III)alamin</name>
        <dbReference type="ChEBI" id="CHEBI:28115"/>
    </ligand>
</feature>
<dbReference type="GO" id="GO:0005829">
    <property type="term" value="C:cytosol"/>
    <property type="evidence" value="ECO:0007669"/>
    <property type="project" value="TreeGrafter"/>
</dbReference>
<keyword evidence="12 21" id="KW-0949">S-adenosyl-L-methionine</keyword>
<feature type="binding site" evidence="23">
    <location>
        <position position="806"/>
    </location>
    <ligand>
        <name>methylcob(III)alamin</name>
        <dbReference type="ChEBI" id="CHEBI:28115"/>
    </ligand>
</feature>
<dbReference type="Gene3D" id="1.10.288.10">
    <property type="entry name" value="Cobalamin-dependent Methionine Synthase, domain 2"/>
    <property type="match status" value="1"/>
</dbReference>
<dbReference type="PROSITE" id="PS50972">
    <property type="entry name" value="PTERIN_BINDING"/>
    <property type="match status" value="1"/>
</dbReference>
<dbReference type="InterPro" id="IPR036724">
    <property type="entry name" value="Cobalamin-bd_sf"/>
</dbReference>
<comment type="similarity">
    <text evidence="5">Belongs to the vitamin-B12 dependent methionine synthase family.</text>
</comment>
<dbReference type="InterPro" id="IPR011005">
    <property type="entry name" value="Dihydropteroate_synth-like_sf"/>
</dbReference>
<keyword evidence="14" id="KW-0677">Repeat</keyword>
<feature type="binding site" evidence="23">
    <location>
        <position position="950"/>
    </location>
    <ligand>
        <name>S-adenosyl-L-methionine</name>
        <dbReference type="ChEBI" id="CHEBI:59789"/>
    </ligand>
</feature>
<feature type="binding site" evidence="23">
    <location>
        <position position="1138"/>
    </location>
    <ligand>
        <name>S-adenosyl-L-methionine</name>
        <dbReference type="ChEBI" id="CHEBI:59789"/>
    </ligand>
</feature>
<dbReference type="AlphaFoldDB" id="A0A6I4L1U2"/>
<evidence type="ECO:0000259" key="29">
    <source>
        <dbReference type="PROSITE" id="PS51337"/>
    </source>
</evidence>
<name>A0A6I4L1U2_9PSED</name>
<keyword evidence="16 21" id="KW-0486">Methionine biosynthesis</keyword>
<evidence type="ECO:0000256" key="21">
    <source>
        <dbReference type="PIRNR" id="PIRNR000381"/>
    </source>
</evidence>
<feature type="domain" description="B12-binding" evidence="28">
    <location>
        <begin position="748"/>
        <end position="884"/>
    </location>
</feature>
<dbReference type="NCBIfam" id="NF007024">
    <property type="entry name" value="PRK09490.1"/>
    <property type="match status" value="1"/>
</dbReference>
<evidence type="ECO:0000256" key="19">
    <source>
        <dbReference type="ARBA" id="ARBA00031040"/>
    </source>
</evidence>
<evidence type="ECO:0000256" key="15">
    <source>
        <dbReference type="ARBA" id="ARBA00022833"/>
    </source>
</evidence>
<evidence type="ECO:0000256" key="17">
    <source>
        <dbReference type="ARBA" id="ARBA00023285"/>
    </source>
</evidence>
<dbReference type="InterPro" id="IPR004223">
    <property type="entry name" value="VitB12-dep_Met_synth_activ_dom"/>
</dbReference>
<dbReference type="SUPFAM" id="SSF56507">
    <property type="entry name" value="Methionine synthase activation domain-like"/>
    <property type="match status" value="1"/>
</dbReference>
<evidence type="ECO:0000256" key="14">
    <source>
        <dbReference type="ARBA" id="ARBA00022737"/>
    </source>
</evidence>
<comment type="catalytic activity">
    <reaction evidence="1 21">
        <text>(6S)-5-methyl-5,6,7,8-tetrahydrofolate + L-homocysteine = (6S)-5,6,7,8-tetrahydrofolate + L-methionine</text>
        <dbReference type="Rhea" id="RHEA:11172"/>
        <dbReference type="ChEBI" id="CHEBI:18608"/>
        <dbReference type="ChEBI" id="CHEBI:57453"/>
        <dbReference type="ChEBI" id="CHEBI:57844"/>
        <dbReference type="ChEBI" id="CHEBI:58199"/>
        <dbReference type="EC" id="2.1.1.13"/>
    </reaction>
</comment>
<dbReference type="CDD" id="cd02069">
    <property type="entry name" value="methionine_synthase_B12_BD"/>
    <property type="match status" value="1"/>
</dbReference>
<evidence type="ECO:0000256" key="7">
    <source>
        <dbReference type="ARBA" id="ARBA00013998"/>
    </source>
</evidence>
<evidence type="ECO:0000256" key="4">
    <source>
        <dbReference type="ARBA" id="ARBA00005178"/>
    </source>
</evidence>
<dbReference type="Gene3D" id="3.10.196.10">
    <property type="entry name" value="Vitamin B12-dependent methionine synthase, activation domain"/>
    <property type="match status" value="1"/>
</dbReference>
<dbReference type="UniPathway" id="UPA00051">
    <property type="reaction ID" value="UER00081"/>
</dbReference>
<dbReference type="Pfam" id="PF00809">
    <property type="entry name" value="Pterin_bind"/>
    <property type="match status" value="1"/>
</dbReference>
<dbReference type="SUPFAM" id="SSF47644">
    <property type="entry name" value="Methionine synthase domain"/>
    <property type="match status" value="1"/>
</dbReference>
<feature type="domain" description="Hcy-binding" evidence="25">
    <location>
        <begin position="8"/>
        <end position="328"/>
    </location>
</feature>
<dbReference type="Gene3D" id="1.10.1240.10">
    <property type="entry name" value="Methionine synthase domain"/>
    <property type="match status" value="1"/>
</dbReference>
<feature type="domain" description="Pterin-binding" evidence="26">
    <location>
        <begin position="359"/>
        <end position="620"/>
    </location>
</feature>
<dbReference type="InterPro" id="IPR033706">
    <property type="entry name" value="Met_synthase_B12-bd"/>
</dbReference>
<dbReference type="Proteomes" id="UP000429555">
    <property type="component" value="Unassembled WGS sequence"/>
</dbReference>
<evidence type="ECO:0000259" key="25">
    <source>
        <dbReference type="PROSITE" id="PS50970"/>
    </source>
</evidence>
<dbReference type="PANTHER" id="PTHR45833:SF1">
    <property type="entry name" value="METHIONINE SYNTHASE"/>
    <property type="match status" value="1"/>
</dbReference>
<dbReference type="PROSITE" id="PS50970">
    <property type="entry name" value="HCY"/>
    <property type="match status" value="1"/>
</dbReference>
<dbReference type="InterPro" id="IPR037010">
    <property type="entry name" value="VitB12-dep_Met_synth_activ_sf"/>
</dbReference>
<dbReference type="GO" id="GO:0008705">
    <property type="term" value="F:methionine synthase activity"/>
    <property type="evidence" value="ECO:0007669"/>
    <property type="project" value="UniProtKB-UniRule"/>
</dbReference>
<dbReference type="PIRSF" id="PIRSF000381">
    <property type="entry name" value="MetH"/>
    <property type="match status" value="1"/>
</dbReference>
<evidence type="ECO:0000256" key="23">
    <source>
        <dbReference type="PIRSR" id="PIRSR000381-2"/>
    </source>
</evidence>
<evidence type="ECO:0000256" key="1">
    <source>
        <dbReference type="ARBA" id="ARBA00001700"/>
    </source>
</evidence>
<dbReference type="Pfam" id="PF02574">
    <property type="entry name" value="S-methyl_trans"/>
    <property type="match status" value="1"/>
</dbReference>
<dbReference type="SUPFAM" id="SSF51717">
    <property type="entry name" value="Dihydropteroate synthetase-like"/>
    <property type="match status" value="1"/>
</dbReference>
<dbReference type="InterPro" id="IPR006158">
    <property type="entry name" value="Cobalamin-bd"/>
</dbReference>
<dbReference type="EMBL" id="WKJZ01000001">
    <property type="protein sequence ID" value="MVW75933.1"/>
    <property type="molecule type" value="Genomic_DNA"/>
</dbReference>
<keyword evidence="13 21" id="KW-0479">Metal-binding</keyword>
<evidence type="ECO:0000259" key="28">
    <source>
        <dbReference type="PROSITE" id="PS51332"/>
    </source>
</evidence>
<evidence type="ECO:0000313" key="30">
    <source>
        <dbReference type="EMBL" id="MVW75933.1"/>
    </source>
</evidence>
<dbReference type="CDD" id="cd00740">
    <property type="entry name" value="MeTr"/>
    <property type="match status" value="1"/>
</dbReference>
<dbReference type="Gene3D" id="3.40.50.280">
    <property type="entry name" value="Cobalamin-binding domain"/>
    <property type="match status" value="1"/>
</dbReference>
<evidence type="ECO:0000259" key="26">
    <source>
        <dbReference type="PROSITE" id="PS50972"/>
    </source>
</evidence>
<dbReference type="InterPro" id="IPR000489">
    <property type="entry name" value="Pterin-binding_dom"/>
</dbReference>
<comment type="cofactor">
    <cofactor evidence="3 21 22">
        <name>methylcob(III)alamin</name>
        <dbReference type="ChEBI" id="CHEBI:28115"/>
    </cofactor>
</comment>
<organism evidence="30 31">
    <name type="scientific">Pseudomonas xionganensis</name>
    <dbReference type="NCBI Taxonomy" id="2654845"/>
    <lineage>
        <taxon>Bacteria</taxon>
        <taxon>Pseudomonadati</taxon>
        <taxon>Pseudomonadota</taxon>
        <taxon>Gammaproteobacteria</taxon>
        <taxon>Pseudomonadales</taxon>
        <taxon>Pseudomonadaceae</taxon>
        <taxon>Pseudomonas</taxon>
    </lineage>
</organism>
<feature type="binding site" evidence="22 24">
    <location>
        <position position="250"/>
    </location>
    <ligand>
        <name>Zn(2+)</name>
        <dbReference type="ChEBI" id="CHEBI:29105"/>
    </ligand>
</feature>
<dbReference type="PROSITE" id="PS50974">
    <property type="entry name" value="ADOMET_ACTIVATION"/>
    <property type="match status" value="1"/>
</dbReference>
<evidence type="ECO:0000256" key="13">
    <source>
        <dbReference type="ARBA" id="ARBA00022723"/>
    </source>
</evidence>
<dbReference type="EC" id="2.1.1.13" evidence="6 20"/>
<comment type="cofactor">
    <cofactor evidence="2 21 24">
        <name>Zn(2+)</name>
        <dbReference type="ChEBI" id="CHEBI:29105"/>
    </cofactor>
</comment>
<dbReference type="Gene3D" id="3.20.20.20">
    <property type="entry name" value="Dihydropteroate synthase-like"/>
    <property type="match status" value="1"/>
</dbReference>
<evidence type="ECO:0000256" key="22">
    <source>
        <dbReference type="PIRSR" id="PIRSR000381-1"/>
    </source>
</evidence>
<evidence type="ECO:0000256" key="8">
    <source>
        <dbReference type="ARBA" id="ARBA00022603"/>
    </source>
</evidence>
<evidence type="ECO:0000256" key="12">
    <source>
        <dbReference type="ARBA" id="ARBA00022691"/>
    </source>
</evidence>
<dbReference type="FunFam" id="1.10.1240.10:FF:000001">
    <property type="entry name" value="Methionine synthase"/>
    <property type="match status" value="1"/>
</dbReference>
<dbReference type="Gene3D" id="3.20.20.330">
    <property type="entry name" value="Homocysteine-binding-like domain"/>
    <property type="match status" value="1"/>
</dbReference>
<dbReference type="NCBIfam" id="TIGR02082">
    <property type="entry name" value="metH"/>
    <property type="match status" value="1"/>
</dbReference>
<dbReference type="InterPro" id="IPR003726">
    <property type="entry name" value="HCY_dom"/>
</dbReference>
<feature type="domain" description="B12-binding N-terminal" evidence="29">
    <location>
        <begin position="651"/>
        <end position="745"/>
    </location>
</feature>
<dbReference type="GO" id="GO:0046653">
    <property type="term" value="P:tetrahydrofolate metabolic process"/>
    <property type="evidence" value="ECO:0007669"/>
    <property type="project" value="TreeGrafter"/>
</dbReference>
<evidence type="ECO:0000256" key="6">
    <source>
        <dbReference type="ARBA" id="ARBA00012032"/>
    </source>
</evidence>
<dbReference type="GO" id="GO:0032259">
    <property type="term" value="P:methylation"/>
    <property type="evidence" value="ECO:0007669"/>
    <property type="project" value="UniProtKB-KW"/>
</dbReference>
<evidence type="ECO:0000256" key="16">
    <source>
        <dbReference type="ARBA" id="ARBA00023167"/>
    </source>
</evidence>
<dbReference type="GO" id="GO:0031419">
    <property type="term" value="F:cobalamin binding"/>
    <property type="evidence" value="ECO:0007669"/>
    <property type="project" value="UniProtKB-UniRule"/>
</dbReference>
<evidence type="ECO:0000256" key="5">
    <source>
        <dbReference type="ARBA" id="ARBA00010398"/>
    </source>
</evidence>
<accession>A0A6I4L1U2</accession>
<feature type="binding site" evidence="23">
    <location>
        <position position="695"/>
    </location>
    <ligand>
        <name>methylcob(III)alamin</name>
        <dbReference type="ChEBI" id="CHEBI:28115"/>
    </ligand>
</feature>
<dbReference type="FunFam" id="3.20.20.330:FF:000001">
    <property type="entry name" value="Methionine synthase"/>
    <property type="match status" value="1"/>
</dbReference>
<proteinExistence type="inferred from homology"/>
<comment type="pathway">
    <text evidence="4 21">Amino-acid biosynthesis; L-methionine biosynthesis via de novo pathway; L-methionine from L-homocysteine (MetH route): step 1/1.</text>
</comment>
<feature type="binding site" evidence="23">
    <location>
        <begin position="1199"/>
        <end position="1200"/>
    </location>
    <ligand>
        <name>S-adenosyl-L-methionine</name>
        <dbReference type="ChEBI" id="CHEBI:59789"/>
    </ligand>
</feature>
<dbReference type="FunFam" id="3.40.50.280:FF:000001">
    <property type="entry name" value="Methionine synthase"/>
    <property type="match status" value="1"/>
</dbReference>
<dbReference type="InterPro" id="IPR036594">
    <property type="entry name" value="Meth_synthase_dom"/>
</dbReference>
<feature type="domain" description="AdoMet activation" evidence="27">
    <location>
        <begin position="900"/>
        <end position="1236"/>
    </location>
</feature>
<dbReference type="Pfam" id="PF02310">
    <property type="entry name" value="B12-binding"/>
    <property type="match status" value="1"/>
</dbReference>
<gene>
    <name evidence="30" type="primary">metH</name>
    <name evidence="30" type="ORF">GJV18_11455</name>
</gene>
<comment type="domain">
    <text evidence="21">Modular enzyme with four functionally distinct domains. The isolated Hcy-binding domain catalyzes methyl transfer from free methylcobalamin to homocysteine. The Hcy-binding domain in association with the pterin-binding domain catalyzes the methylation of cob(I)alamin by methyltetrahydrofolate and the methylation of homocysteine. The B12-binding domain binds the cofactor. The AdoMet activation domain binds S-adenosyl-L-methionine. Under aerobic conditions cob(I)alamin can be converted to inactive cob(II)alamin. Reductive methylation by S-adenosyl-L-methionine and flavodoxin regenerates methylcobalamin.</text>
</comment>
<dbReference type="SUPFAM" id="SSF52242">
    <property type="entry name" value="Cobalamin (vitamin B12)-binding domain"/>
    <property type="match status" value="1"/>
</dbReference>
<evidence type="ECO:0000256" key="10">
    <source>
        <dbReference type="ARBA" id="ARBA00022628"/>
    </source>
</evidence>
<evidence type="ECO:0000256" key="2">
    <source>
        <dbReference type="ARBA" id="ARBA00001947"/>
    </source>
</evidence>
<keyword evidence="15 21" id="KW-0862">Zinc</keyword>
<comment type="caution">
    <text evidence="30">The sequence shown here is derived from an EMBL/GenBank/DDBJ whole genome shotgun (WGS) entry which is preliminary data.</text>
</comment>
<evidence type="ECO:0000259" key="27">
    <source>
        <dbReference type="PROSITE" id="PS50974"/>
    </source>
</evidence>
<keyword evidence="8 21" id="KW-0489">Methyltransferase</keyword>
<evidence type="ECO:0000256" key="3">
    <source>
        <dbReference type="ARBA" id="ARBA00001956"/>
    </source>
</evidence>
<reference evidence="30 31" key="1">
    <citation type="submission" date="2019-11" db="EMBL/GenBank/DDBJ databases">
        <title>Pseudomonas flavidum sp. nov., isolated from Baiyang Lake.</title>
        <authorList>
            <person name="Zhao Y."/>
        </authorList>
    </citation>
    <scope>NUCLEOTIDE SEQUENCE [LARGE SCALE GENOMIC DNA]</scope>
    <source>
        <strain evidence="31">R-22-3 w-18</strain>
    </source>
</reference>
<dbReference type="SMART" id="SM01018">
    <property type="entry name" value="B12-binding_2"/>
    <property type="match status" value="1"/>
</dbReference>
<evidence type="ECO:0000256" key="18">
    <source>
        <dbReference type="ARBA" id="ARBA00025552"/>
    </source>
</evidence>
<dbReference type="FunFam" id="3.20.20.20:FF:000002">
    <property type="entry name" value="Methionine synthase"/>
    <property type="match status" value="1"/>
</dbReference>
<sequence>MSDRNARLQALQKALSERILILDGGMGTMIQSYKLEEADYRGARFADWPQDVKGNNDLLILSRPDVIGAIEKAYLDAGADILETNTFNATQVSQADYGMESLVYELNVEGARLARQVADAKTLETPDRPRFVAGVLGPTSRTCSISPDVNNPGYRNVTFDELVENYVEATRGLIEGGADMILIETIFDTLNAKAAIFAVQEVFEQQGFELPIMISGTITDASGRTLSGQTTEAFWNSVRHATPISVGLNCALGAKDLRPYLEELAAKADTFVSAHPNAGLPNAFGEYDESPAEMAAVVEEFAASGFLNIVGGCCGTTPAHIQAIAEAVSKYPPRVIPDIPKACRLSGLEPFTIDRNSLFVNVGERTNITGSAKFARLIREENYTEALEVALQQVEAGAQVIDINMDEGMLDSQAAMVTFLNLIAGEPDISRVPIMIDSSKWEVIEAGLKCIQGKGIVNSISMKEGVEQFKHHARLCKRYGAAVVVMAFDEAGQADTAARKKEICKRSYDILVNEVGFPPEDIIFDPNIFAVATGIEEHNNYAVDFIEACAYIRDELPFALSSGGVSNVSFSFRGNNPVREAIHSVFLYYAIQNGLTMGIVNAGQLEIYDEIPAELRDAVEDVVLNRNAGATEALLAIADNYKGDGSVKEAETEEWRSWGVVERLKHALVKGITSHIVEDTEECRQQCARPIEVIEGPLMAGMNVVGDLFGAGKMFLPQVVKSARVMKQAVAHLIPFIEAEKGDKPEAKGKILMATVKGDVHDIGKNIVGVVLGCNGYDIVDLGVMVPAEKILQVAKDEKCDIIGLSGLITPSLDEMVHVAREMQRQGFTLPLMIGGATTSKAHTAVKIEPKYQNDAVVYVTDASRAVGVATQLLSKELKADFVERTRLEYIDVRERTANRSARTERLSYAAAVANKPQFDWTAYQPSVPSFTGVKVLEDIDLATLAEYIDWTPFFISWDLAGKFPRILTDEVVGEAATALYADAQAMLKKLIDEKLISARAVFGFWPANQVQDDDLEVYGDNGEKLATLHHLRQQTIKPDGKPNYSLADFVAPKDSGVTDYVGGFITTAGIGAEEVAKAYQDAGDDYNSIMVKALADRLAEACAEWLHEQVRKNYWGYAADEQLSNEELIKEAYKGIRPAPGYPACPDHTEKATLFKLLDPAAEFNKAGKSGVFLTEHYAMFPAAAVSGWYFAHPQAQYFAVGKIDKDQVESYTARKGQDLNQSERWLMPNLGYDS</sequence>
<feature type="binding site" evidence="22 24">
    <location>
        <position position="313"/>
    </location>
    <ligand>
        <name>Zn(2+)</name>
        <dbReference type="ChEBI" id="CHEBI:29105"/>
    </ligand>
</feature>